<name>A0A0E9WK73_ANGAN</name>
<sequence>MPVFILEKNQSLLAKGAVLNIELTGDLPYFLTKQNKSSSAFSEIVPSLEFLFSLVSLRRLIWSYLKAYVLLLTTSPDSSLLHQIVKMPSCQKII</sequence>
<dbReference type="AlphaFoldDB" id="A0A0E9WK73"/>
<reference evidence="1" key="2">
    <citation type="journal article" date="2015" name="Fish Shellfish Immunol.">
        <title>Early steps in the European eel (Anguilla anguilla)-Vibrio vulnificus interaction in the gills: Role of the RtxA13 toxin.</title>
        <authorList>
            <person name="Callol A."/>
            <person name="Pajuelo D."/>
            <person name="Ebbesson L."/>
            <person name="Teles M."/>
            <person name="MacKenzie S."/>
            <person name="Amaro C."/>
        </authorList>
    </citation>
    <scope>NUCLEOTIDE SEQUENCE</scope>
</reference>
<protein>
    <submittedName>
        <fullName evidence="1">Uncharacterized protein</fullName>
    </submittedName>
</protein>
<proteinExistence type="predicted"/>
<evidence type="ECO:0000313" key="1">
    <source>
        <dbReference type="EMBL" id="JAH90779.1"/>
    </source>
</evidence>
<organism evidence="1">
    <name type="scientific">Anguilla anguilla</name>
    <name type="common">European freshwater eel</name>
    <name type="synonym">Muraena anguilla</name>
    <dbReference type="NCBI Taxonomy" id="7936"/>
    <lineage>
        <taxon>Eukaryota</taxon>
        <taxon>Metazoa</taxon>
        <taxon>Chordata</taxon>
        <taxon>Craniata</taxon>
        <taxon>Vertebrata</taxon>
        <taxon>Euteleostomi</taxon>
        <taxon>Actinopterygii</taxon>
        <taxon>Neopterygii</taxon>
        <taxon>Teleostei</taxon>
        <taxon>Anguilliformes</taxon>
        <taxon>Anguillidae</taxon>
        <taxon>Anguilla</taxon>
    </lineage>
</organism>
<reference evidence="1" key="1">
    <citation type="submission" date="2014-11" db="EMBL/GenBank/DDBJ databases">
        <authorList>
            <person name="Amaro Gonzalez C."/>
        </authorList>
    </citation>
    <scope>NUCLEOTIDE SEQUENCE</scope>
</reference>
<dbReference type="EMBL" id="GBXM01017798">
    <property type="protein sequence ID" value="JAH90779.1"/>
    <property type="molecule type" value="Transcribed_RNA"/>
</dbReference>
<accession>A0A0E9WK73</accession>